<accession>A0A150GVL4</accession>
<evidence type="ECO:0000313" key="3">
    <source>
        <dbReference type="Proteomes" id="UP000075714"/>
    </source>
</evidence>
<comment type="caution">
    <text evidence="2">The sequence shown here is derived from an EMBL/GenBank/DDBJ whole genome shotgun (WGS) entry which is preliminary data.</text>
</comment>
<feature type="region of interest" description="Disordered" evidence="1">
    <location>
        <begin position="53"/>
        <end position="103"/>
    </location>
</feature>
<protein>
    <submittedName>
        <fullName evidence="2">Uncharacterized protein</fullName>
    </submittedName>
</protein>
<evidence type="ECO:0000256" key="1">
    <source>
        <dbReference type="SAM" id="MobiDB-lite"/>
    </source>
</evidence>
<organism evidence="2 3">
    <name type="scientific">Gonium pectorale</name>
    <name type="common">Green alga</name>
    <dbReference type="NCBI Taxonomy" id="33097"/>
    <lineage>
        <taxon>Eukaryota</taxon>
        <taxon>Viridiplantae</taxon>
        <taxon>Chlorophyta</taxon>
        <taxon>core chlorophytes</taxon>
        <taxon>Chlorophyceae</taxon>
        <taxon>CS clade</taxon>
        <taxon>Chlamydomonadales</taxon>
        <taxon>Volvocaceae</taxon>
        <taxon>Gonium</taxon>
    </lineage>
</organism>
<keyword evidence="3" id="KW-1185">Reference proteome</keyword>
<gene>
    <name evidence="2" type="ORF">GPECTOR_6g783</name>
</gene>
<sequence>MQDPGATPAVGTHLRSHASPDGMDPQPGVHGGGSAVGLAAGATGALTGAAVGGAVASETSDTNTGRVEAPGYPAPEDDPRVADQPVIEVAPPPARGQEGGREK</sequence>
<proteinExistence type="predicted"/>
<name>A0A150GVL4_GONPE</name>
<dbReference type="Proteomes" id="UP000075714">
    <property type="component" value="Unassembled WGS sequence"/>
</dbReference>
<dbReference type="EMBL" id="LSYV01000007">
    <property type="protein sequence ID" value="KXZ53865.1"/>
    <property type="molecule type" value="Genomic_DNA"/>
</dbReference>
<feature type="region of interest" description="Disordered" evidence="1">
    <location>
        <begin position="1"/>
        <end position="38"/>
    </location>
</feature>
<reference evidence="3" key="1">
    <citation type="journal article" date="2016" name="Nat. Commun.">
        <title>The Gonium pectorale genome demonstrates co-option of cell cycle regulation during the evolution of multicellularity.</title>
        <authorList>
            <person name="Hanschen E.R."/>
            <person name="Marriage T.N."/>
            <person name="Ferris P.J."/>
            <person name="Hamaji T."/>
            <person name="Toyoda A."/>
            <person name="Fujiyama A."/>
            <person name="Neme R."/>
            <person name="Noguchi H."/>
            <person name="Minakuchi Y."/>
            <person name="Suzuki M."/>
            <person name="Kawai-Toyooka H."/>
            <person name="Smith D.R."/>
            <person name="Sparks H."/>
            <person name="Anderson J."/>
            <person name="Bakaric R."/>
            <person name="Luria V."/>
            <person name="Karger A."/>
            <person name="Kirschner M.W."/>
            <person name="Durand P.M."/>
            <person name="Michod R.E."/>
            <person name="Nozaki H."/>
            <person name="Olson B.J."/>
        </authorList>
    </citation>
    <scope>NUCLEOTIDE SEQUENCE [LARGE SCALE GENOMIC DNA]</scope>
    <source>
        <strain evidence="3">NIES-2863</strain>
    </source>
</reference>
<evidence type="ECO:0000313" key="2">
    <source>
        <dbReference type="EMBL" id="KXZ53865.1"/>
    </source>
</evidence>
<dbReference type="AlphaFoldDB" id="A0A150GVL4"/>